<evidence type="ECO:0000313" key="1">
    <source>
        <dbReference type="EMBL" id="GMT20826.1"/>
    </source>
</evidence>
<dbReference type="InterPro" id="IPR011043">
    <property type="entry name" value="Gal_Oxase/kelch_b-propeller"/>
</dbReference>
<dbReference type="Proteomes" id="UP001432322">
    <property type="component" value="Unassembled WGS sequence"/>
</dbReference>
<dbReference type="EMBL" id="BTSY01000003">
    <property type="protein sequence ID" value="GMT20826.1"/>
    <property type="molecule type" value="Genomic_DNA"/>
</dbReference>
<gene>
    <name evidence="1" type="ORF">PFISCL1PPCAC_12123</name>
</gene>
<dbReference type="SUPFAM" id="SSF50965">
    <property type="entry name" value="Galactose oxidase, central domain"/>
    <property type="match status" value="1"/>
</dbReference>
<keyword evidence="2" id="KW-1185">Reference proteome</keyword>
<comment type="caution">
    <text evidence="1">The sequence shown here is derived from an EMBL/GenBank/DDBJ whole genome shotgun (WGS) entry which is preliminary data.</text>
</comment>
<sequence>RKVEEIKVHYPAKRPWINLFGNMMSTIFEYEDAIFLWEFDDPYDYSDEQRSSASCLHKGVMESDGLHWSNVDVTGEIPDFVTFSIYDSHESRFYMPGMTNGSIYVLDMKSLNWQRLETVMNEEVGFAFSQICILDACFASSTRKLHFFLLDHVVLDLDTKCWSVIRHPEIDICSLRTAFNVYDQVFIFNGVTNSTETALFRLDANSNFSIAV</sequence>
<reference evidence="1" key="1">
    <citation type="submission" date="2023-10" db="EMBL/GenBank/DDBJ databases">
        <title>Genome assembly of Pristionchus species.</title>
        <authorList>
            <person name="Yoshida K."/>
            <person name="Sommer R.J."/>
        </authorList>
    </citation>
    <scope>NUCLEOTIDE SEQUENCE</scope>
    <source>
        <strain evidence="1">RS5133</strain>
    </source>
</reference>
<organism evidence="1 2">
    <name type="scientific">Pristionchus fissidentatus</name>
    <dbReference type="NCBI Taxonomy" id="1538716"/>
    <lineage>
        <taxon>Eukaryota</taxon>
        <taxon>Metazoa</taxon>
        <taxon>Ecdysozoa</taxon>
        <taxon>Nematoda</taxon>
        <taxon>Chromadorea</taxon>
        <taxon>Rhabditida</taxon>
        <taxon>Rhabditina</taxon>
        <taxon>Diplogasteromorpha</taxon>
        <taxon>Diplogasteroidea</taxon>
        <taxon>Neodiplogasteridae</taxon>
        <taxon>Pristionchus</taxon>
    </lineage>
</organism>
<protein>
    <submittedName>
        <fullName evidence="1">Uncharacterized protein</fullName>
    </submittedName>
</protein>
<name>A0AAV5VQI5_9BILA</name>
<evidence type="ECO:0000313" key="2">
    <source>
        <dbReference type="Proteomes" id="UP001432322"/>
    </source>
</evidence>
<proteinExistence type="predicted"/>
<accession>A0AAV5VQI5</accession>
<dbReference type="AlphaFoldDB" id="A0AAV5VQI5"/>
<feature type="non-terminal residue" evidence="1">
    <location>
        <position position="1"/>
    </location>
</feature>